<dbReference type="Pfam" id="PF00569">
    <property type="entry name" value="ZZ"/>
    <property type="match status" value="1"/>
</dbReference>
<evidence type="ECO:0000256" key="3">
    <source>
        <dbReference type="ARBA" id="ARBA00022833"/>
    </source>
</evidence>
<feature type="compositionally biased region" description="Basic and acidic residues" evidence="5">
    <location>
        <begin position="779"/>
        <end position="791"/>
    </location>
</feature>
<dbReference type="InterPro" id="IPR001841">
    <property type="entry name" value="Znf_RING"/>
</dbReference>
<dbReference type="GO" id="GO:0008270">
    <property type="term" value="F:zinc ion binding"/>
    <property type="evidence" value="ECO:0007669"/>
    <property type="project" value="UniProtKB-KW"/>
</dbReference>
<feature type="region of interest" description="Disordered" evidence="5">
    <location>
        <begin position="743"/>
        <end position="821"/>
    </location>
</feature>
<evidence type="ECO:0000259" key="6">
    <source>
        <dbReference type="PROSITE" id="PS50089"/>
    </source>
</evidence>
<evidence type="ECO:0000313" key="9">
    <source>
        <dbReference type="EMBL" id="KAL3832578.1"/>
    </source>
</evidence>
<dbReference type="AlphaFoldDB" id="A0ABD3T8H7"/>
<protein>
    <recommendedName>
        <fullName evidence="11">E3 ubiquitin-protein ligase ZSWIM2</fullName>
    </recommendedName>
</protein>
<dbReference type="CDD" id="cd16494">
    <property type="entry name" value="RING-CH-C4HC3_ZSWM2"/>
    <property type="match status" value="1"/>
</dbReference>
<keyword evidence="10" id="KW-1185">Reference proteome</keyword>
<feature type="compositionally biased region" description="Polar residues" evidence="5">
    <location>
        <begin position="759"/>
        <end position="769"/>
    </location>
</feature>
<keyword evidence="2 4" id="KW-0863">Zinc-finger</keyword>
<sequence>MARSVQWRRTCNDLVFWRQCEALNATIYILRETGPTGFLLKEEGETKPVKAFLGDPHHCTCSSFKKDRDLCKHICWLLLKKFRVSQTDPLSWQLGLVERDINNILRGINYHQQQQQKKKPVRYWMKDEHNGREMIKQRDIGKEDLCPICQDELLSKHLPVTFCKFGCGNSIHIKCMKIYAEHQKTQGDSGIKCPLCREDFGPIELLKKESMNALGQTVGGRMDRHIGIECHCCHVNPIEGKCYRCGVCANFYLCQSCFNTPVHTHHGFEFRHKRNQKWRAAQRMYGAVLPQALVNDLLNREISETDYDLLMQLDSNTENQRSDIPEEVIQGFPLEKVRESGPLLAPGMQCRICLRGYEVGEFVRKLPRCKHKFHRDCIDSWLLHSHPTCPIDGQIVWDPNSEPAQHNMPAGPRRQSDSVQQVTGNVGHLTLEVPGVGLAVRTQEGSSEDRLPQLGRQRAGKVLSQTREQNNQEPFTLMRLRSSFILNGMAVGSGHDEENIEAVPGGRLLHHASSRREELNHLLTTYASEIHQDEEANDAYHHQHIENTSQDQTDSHLDSVESHRHNDVMVHNNNNAHDAIHSSQQISLHVSPGRNNVSAMFANERHQNNPQYDILSNLERSINYAIERELPVSGLTDLDFSLDGPVSVRSHDQVSTINGDIVQQRLNPNTAQNATLHDSQNTASLVSMSSQELQDGLVTYPMLDIPPQSRLFAQLPTAVQNGHSGETSAVGIHRGQRAAFRNMQEQKTTSGHERERNARNYNVSRQTHGIGSAPATSGERVREDRGRRLDRSWSQSQSIRKRSHSRERSQERDTSIPKEGQNLLDRIQAFSDLYLGNDPHENHPPRGIITTATGLPPRPPNRLYANHAAARQRRRDKLRQKNEFSLEGNSVKPLTFGDLLH</sequence>
<dbReference type="PANTHER" id="PTHR21540:SF3">
    <property type="entry name" value="E3 UBIQUITIN-PROTEIN LIGASE ZSWIM2"/>
    <property type="match status" value="1"/>
</dbReference>
<dbReference type="InterPro" id="IPR007527">
    <property type="entry name" value="Znf_SWIM"/>
</dbReference>
<dbReference type="Pfam" id="PF04434">
    <property type="entry name" value="SWIM"/>
    <property type="match status" value="1"/>
</dbReference>
<dbReference type="SMART" id="SM00184">
    <property type="entry name" value="RING"/>
    <property type="match status" value="2"/>
</dbReference>
<evidence type="ECO:0000259" key="8">
    <source>
        <dbReference type="PROSITE" id="PS50966"/>
    </source>
</evidence>
<dbReference type="Gene3D" id="3.30.40.10">
    <property type="entry name" value="Zinc/RING finger domain, C3HC4 (zinc finger)"/>
    <property type="match status" value="2"/>
</dbReference>
<dbReference type="InterPro" id="IPR039903">
    <property type="entry name" value="Zswim2"/>
</dbReference>
<evidence type="ECO:0000313" key="10">
    <source>
        <dbReference type="Proteomes" id="UP001634394"/>
    </source>
</evidence>
<dbReference type="PROSITE" id="PS01357">
    <property type="entry name" value="ZF_ZZ_1"/>
    <property type="match status" value="1"/>
</dbReference>
<dbReference type="InterPro" id="IPR043145">
    <property type="entry name" value="Znf_ZZ_sf"/>
</dbReference>
<dbReference type="Proteomes" id="UP001634394">
    <property type="component" value="Unassembled WGS sequence"/>
</dbReference>
<evidence type="ECO:0000256" key="4">
    <source>
        <dbReference type="PROSITE-ProRule" id="PRU00228"/>
    </source>
</evidence>
<dbReference type="InterPro" id="IPR013083">
    <property type="entry name" value="Znf_RING/FYVE/PHD"/>
</dbReference>
<evidence type="ECO:0008006" key="11">
    <source>
        <dbReference type="Google" id="ProtNLM"/>
    </source>
</evidence>
<feature type="domain" description="SWIM-type" evidence="8">
    <location>
        <begin position="49"/>
        <end position="82"/>
    </location>
</feature>
<accession>A0ABD3T8H7</accession>
<name>A0ABD3T8H7_SINWO</name>
<organism evidence="9 10">
    <name type="scientific">Sinanodonta woodiana</name>
    <name type="common">Chinese pond mussel</name>
    <name type="synonym">Anodonta woodiana</name>
    <dbReference type="NCBI Taxonomy" id="1069815"/>
    <lineage>
        <taxon>Eukaryota</taxon>
        <taxon>Metazoa</taxon>
        <taxon>Spiralia</taxon>
        <taxon>Lophotrochozoa</taxon>
        <taxon>Mollusca</taxon>
        <taxon>Bivalvia</taxon>
        <taxon>Autobranchia</taxon>
        <taxon>Heteroconchia</taxon>
        <taxon>Palaeoheterodonta</taxon>
        <taxon>Unionida</taxon>
        <taxon>Unionoidea</taxon>
        <taxon>Unionidae</taxon>
        <taxon>Unioninae</taxon>
        <taxon>Sinanodonta</taxon>
    </lineage>
</organism>
<reference evidence="9 10" key="1">
    <citation type="submission" date="2024-11" db="EMBL/GenBank/DDBJ databases">
        <title>Chromosome-level genome assembly of the freshwater bivalve Anodonta woodiana.</title>
        <authorList>
            <person name="Chen X."/>
        </authorList>
    </citation>
    <scope>NUCLEOTIDE SEQUENCE [LARGE SCALE GENOMIC DNA]</scope>
    <source>
        <strain evidence="9">MN2024</strain>
        <tissue evidence="9">Gills</tissue>
    </source>
</reference>
<comment type="caution">
    <text evidence="9">The sequence shown here is derived from an EMBL/GenBank/DDBJ whole genome shotgun (WGS) entry which is preliminary data.</text>
</comment>
<feature type="compositionally biased region" description="Basic and acidic residues" evidence="5">
    <location>
        <begin position="806"/>
        <end position="816"/>
    </location>
</feature>
<dbReference type="InterPro" id="IPR000433">
    <property type="entry name" value="Znf_ZZ"/>
</dbReference>
<feature type="domain" description="ZZ-type" evidence="7">
    <location>
        <begin position="225"/>
        <end position="276"/>
    </location>
</feature>
<evidence type="ECO:0000259" key="7">
    <source>
        <dbReference type="PROSITE" id="PS50135"/>
    </source>
</evidence>
<keyword evidence="1" id="KW-0479">Metal-binding</keyword>
<evidence type="ECO:0000256" key="5">
    <source>
        <dbReference type="SAM" id="MobiDB-lite"/>
    </source>
</evidence>
<dbReference type="PROSITE" id="PS50135">
    <property type="entry name" value="ZF_ZZ_2"/>
    <property type="match status" value="1"/>
</dbReference>
<dbReference type="Pfam" id="PF13639">
    <property type="entry name" value="zf-RING_2"/>
    <property type="match status" value="1"/>
</dbReference>
<dbReference type="PROSITE" id="PS50966">
    <property type="entry name" value="ZF_SWIM"/>
    <property type="match status" value="1"/>
</dbReference>
<gene>
    <name evidence="9" type="ORF">ACJMK2_024211</name>
</gene>
<feature type="compositionally biased region" description="Polar residues" evidence="5">
    <location>
        <begin position="463"/>
        <end position="474"/>
    </location>
</feature>
<keyword evidence="3" id="KW-0862">Zinc</keyword>
<feature type="domain" description="RING-type" evidence="6">
    <location>
        <begin position="146"/>
        <end position="197"/>
    </location>
</feature>
<feature type="region of interest" description="Disordered" evidence="5">
    <location>
        <begin position="442"/>
        <end position="474"/>
    </location>
</feature>
<dbReference type="PANTHER" id="PTHR21540">
    <property type="entry name" value="RING FINGER AND SWIM DOMAIN-CONTAINING PROTEIN 2"/>
    <property type="match status" value="1"/>
</dbReference>
<feature type="region of interest" description="Disordered" evidence="5">
    <location>
        <begin position="834"/>
        <end position="862"/>
    </location>
</feature>
<dbReference type="CDD" id="cd16486">
    <property type="entry name" value="mRING-H2-C3H2C2D_ZSWM2"/>
    <property type="match status" value="1"/>
</dbReference>
<dbReference type="EMBL" id="JBJQND010000019">
    <property type="protein sequence ID" value="KAL3832578.1"/>
    <property type="molecule type" value="Genomic_DNA"/>
</dbReference>
<evidence type="ECO:0000256" key="1">
    <source>
        <dbReference type="ARBA" id="ARBA00022723"/>
    </source>
</evidence>
<evidence type="ECO:0000256" key="2">
    <source>
        <dbReference type="ARBA" id="ARBA00022771"/>
    </source>
</evidence>
<proteinExistence type="predicted"/>
<feature type="domain" description="RING-type" evidence="6">
    <location>
        <begin position="350"/>
        <end position="392"/>
    </location>
</feature>
<dbReference type="SUPFAM" id="SSF57850">
    <property type="entry name" value="RING/U-box"/>
    <property type="match status" value="3"/>
</dbReference>
<dbReference type="Gene3D" id="3.30.60.90">
    <property type="match status" value="1"/>
</dbReference>
<dbReference type="PROSITE" id="PS50089">
    <property type="entry name" value="ZF_RING_2"/>
    <property type="match status" value="2"/>
</dbReference>
<dbReference type="SMART" id="SM00291">
    <property type="entry name" value="ZnF_ZZ"/>
    <property type="match status" value="1"/>
</dbReference>